<name>A0A388JKC7_CHABU</name>
<evidence type="ECO:0000313" key="2">
    <source>
        <dbReference type="Proteomes" id="UP000265515"/>
    </source>
</evidence>
<gene>
    <name evidence="1" type="ORF">CBR_g78029</name>
</gene>
<evidence type="ECO:0000313" key="1">
    <source>
        <dbReference type="EMBL" id="GBG44533.1"/>
    </source>
</evidence>
<dbReference type="Gramene" id="GBG44533">
    <property type="protein sequence ID" value="GBG44533"/>
    <property type="gene ID" value="CBR_g78029"/>
</dbReference>
<accession>A0A388JKC7</accession>
<reference evidence="1 2" key="1">
    <citation type="journal article" date="2018" name="Cell">
        <title>The Chara Genome: Secondary Complexity and Implications for Plant Terrestrialization.</title>
        <authorList>
            <person name="Nishiyama T."/>
            <person name="Sakayama H."/>
            <person name="Vries J.D."/>
            <person name="Buschmann H."/>
            <person name="Saint-Marcoux D."/>
            <person name="Ullrich K.K."/>
            <person name="Haas F.B."/>
            <person name="Vanderstraeten L."/>
            <person name="Becker D."/>
            <person name="Lang D."/>
            <person name="Vosolsobe S."/>
            <person name="Rombauts S."/>
            <person name="Wilhelmsson P.K.I."/>
            <person name="Janitza P."/>
            <person name="Kern R."/>
            <person name="Heyl A."/>
            <person name="Rumpler F."/>
            <person name="Villalobos L.I.A.C."/>
            <person name="Clay J.M."/>
            <person name="Skokan R."/>
            <person name="Toyoda A."/>
            <person name="Suzuki Y."/>
            <person name="Kagoshima H."/>
            <person name="Schijlen E."/>
            <person name="Tajeshwar N."/>
            <person name="Catarino B."/>
            <person name="Hetherington A.J."/>
            <person name="Saltykova A."/>
            <person name="Bonnot C."/>
            <person name="Breuninger H."/>
            <person name="Symeonidi A."/>
            <person name="Radhakrishnan G.V."/>
            <person name="Van Nieuwerburgh F."/>
            <person name="Deforce D."/>
            <person name="Chang C."/>
            <person name="Karol K.G."/>
            <person name="Hedrich R."/>
            <person name="Ulvskov P."/>
            <person name="Glockner G."/>
            <person name="Delwiche C.F."/>
            <person name="Petrasek J."/>
            <person name="Van de Peer Y."/>
            <person name="Friml J."/>
            <person name="Beilby M."/>
            <person name="Dolan L."/>
            <person name="Kohara Y."/>
            <person name="Sugano S."/>
            <person name="Fujiyama A."/>
            <person name="Delaux P.-M."/>
            <person name="Quint M."/>
            <person name="TheiBen G."/>
            <person name="Hagemann M."/>
            <person name="Harholt J."/>
            <person name="Dunand C."/>
            <person name="Zachgo S."/>
            <person name="Langdale J."/>
            <person name="Maumus F."/>
            <person name="Straeten D.V.D."/>
            <person name="Gould S.B."/>
            <person name="Rensing S.A."/>
        </authorList>
    </citation>
    <scope>NUCLEOTIDE SEQUENCE [LARGE SCALE GENOMIC DNA]</scope>
    <source>
        <strain evidence="1 2">S276</strain>
    </source>
</reference>
<feature type="non-terminal residue" evidence="1">
    <location>
        <position position="1"/>
    </location>
</feature>
<proteinExistence type="predicted"/>
<dbReference type="AlphaFoldDB" id="A0A388JKC7"/>
<comment type="caution">
    <text evidence="1">The sequence shown here is derived from an EMBL/GenBank/DDBJ whole genome shotgun (WGS) entry which is preliminary data.</text>
</comment>
<keyword evidence="2" id="KW-1185">Reference proteome</keyword>
<organism evidence="1 2">
    <name type="scientific">Chara braunii</name>
    <name type="common">Braun's stonewort</name>
    <dbReference type="NCBI Taxonomy" id="69332"/>
    <lineage>
        <taxon>Eukaryota</taxon>
        <taxon>Viridiplantae</taxon>
        <taxon>Streptophyta</taxon>
        <taxon>Charophyceae</taxon>
        <taxon>Charales</taxon>
        <taxon>Characeae</taxon>
        <taxon>Chara</taxon>
    </lineage>
</organism>
<dbReference type="Proteomes" id="UP000265515">
    <property type="component" value="Unassembled WGS sequence"/>
</dbReference>
<protein>
    <submittedName>
        <fullName evidence="1">Uncharacterized protein</fullName>
    </submittedName>
</protein>
<dbReference type="EMBL" id="BFEA01003435">
    <property type="protein sequence ID" value="GBG44533.1"/>
    <property type="molecule type" value="Genomic_DNA"/>
</dbReference>
<sequence length="30" mass="3507">NGHLCGRFCRRHQDKEPLVFLSKKLGHRSS</sequence>